<sequence length="117" mass="13328">MSYVTVLEESSPCMLEVCAGRARMLPLRLCRVVYDSPGVTFRERRKTLRSIFMTTPSDDVTLRISRLPRSAQAYMTYASVYAKRTEQCLLCWRREAAESAVSLHLRNVTVKRTSCGA</sequence>
<evidence type="ECO:0000313" key="1">
    <source>
        <dbReference type="EMBL" id="CAK7929716.1"/>
    </source>
</evidence>
<accession>A0AAV1U503</accession>
<name>A0AAV1U503_9STRA</name>
<organism evidence="1 2">
    <name type="scientific">Peronospora matthiolae</name>
    <dbReference type="NCBI Taxonomy" id="2874970"/>
    <lineage>
        <taxon>Eukaryota</taxon>
        <taxon>Sar</taxon>
        <taxon>Stramenopiles</taxon>
        <taxon>Oomycota</taxon>
        <taxon>Peronosporomycetes</taxon>
        <taxon>Peronosporales</taxon>
        <taxon>Peronosporaceae</taxon>
        <taxon>Peronospora</taxon>
    </lineage>
</organism>
<dbReference type="EMBL" id="CAKLBY020000153">
    <property type="protein sequence ID" value="CAK7929716.1"/>
    <property type="molecule type" value="Genomic_DNA"/>
</dbReference>
<comment type="caution">
    <text evidence="1">The sequence shown here is derived from an EMBL/GenBank/DDBJ whole genome shotgun (WGS) entry which is preliminary data.</text>
</comment>
<dbReference type="Proteomes" id="UP001162060">
    <property type="component" value="Unassembled WGS sequence"/>
</dbReference>
<proteinExistence type="predicted"/>
<reference evidence="1" key="1">
    <citation type="submission" date="2024-01" db="EMBL/GenBank/DDBJ databases">
        <authorList>
            <person name="Webb A."/>
        </authorList>
    </citation>
    <scope>NUCLEOTIDE SEQUENCE</scope>
    <source>
        <strain evidence="1">Pm1</strain>
    </source>
</reference>
<gene>
    <name evidence="1" type="ORF">PM001_LOCUS14866</name>
</gene>
<evidence type="ECO:0000313" key="2">
    <source>
        <dbReference type="Proteomes" id="UP001162060"/>
    </source>
</evidence>
<dbReference type="AlphaFoldDB" id="A0AAV1U503"/>
<protein>
    <submittedName>
        <fullName evidence="1">Uncharacterized protein</fullName>
    </submittedName>
</protein>